<evidence type="ECO:0000313" key="2">
    <source>
        <dbReference type="Proteomes" id="UP000182665"/>
    </source>
</evidence>
<proteinExistence type="predicted"/>
<dbReference type="EMBL" id="FPKT01000020">
    <property type="protein sequence ID" value="SFZ79283.1"/>
    <property type="molecule type" value="Genomic_DNA"/>
</dbReference>
<name>A0ABY1HAC5_9STAP</name>
<evidence type="ECO:0000313" key="1">
    <source>
        <dbReference type="EMBL" id="SFZ79283.1"/>
    </source>
</evidence>
<gene>
    <name evidence="1" type="ORF">SAMN03097721_02645</name>
</gene>
<sequence length="47" mass="5601">MYQLSDNQIKNYLVNTFKDTDILMKKQFEIIENCSSYLSKNLNLPIK</sequence>
<comment type="caution">
    <text evidence="1">The sequence shown here is derived from an EMBL/GenBank/DDBJ whole genome shotgun (WGS) entry which is preliminary data.</text>
</comment>
<reference evidence="1 2" key="1">
    <citation type="submission" date="2016-11" db="EMBL/GenBank/DDBJ databases">
        <authorList>
            <person name="Varghese N."/>
            <person name="Submissions S."/>
        </authorList>
    </citation>
    <scope>NUCLEOTIDE SEQUENCE [LARGE SCALE GENOMIC DNA]</scope>
    <source>
        <strain evidence="1 2">NFIX07</strain>
    </source>
</reference>
<dbReference type="Proteomes" id="UP000182665">
    <property type="component" value="Unassembled WGS sequence"/>
</dbReference>
<feature type="non-terminal residue" evidence="1">
    <location>
        <position position="47"/>
    </location>
</feature>
<accession>A0ABY1HAC5</accession>
<protein>
    <submittedName>
        <fullName evidence="1">Uncharacterized protein</fullName>
    </submittedName>
</protein>
<keyword evidence="2" id="KW-1185">Reference proteome</keyword>
<organism evidence="1 2">
    <name type="scientific">Staphylococcus pasteuri</name>
    <dbReference type="NCBI Taxonomy" id="45972"/>
    <lineage>
        <taxon>Bacteria</taxon>
        <taxon>Bacillati</taxon>
        <taxon>Bacillota</taxon>
        <taxon>Bacilli</taxon>
        <taxon>Bacillales</taxon>
        <taxon>Staphylococcaceae</taxon>
        <taxon>Staphylococcus</taxon>
    </lineage>
</organism>